<dbReference type="SUPFAM" id="SSF57783">
    <property type="entry name" value="Zinc beta-ribbon"/>
    <property type="match status" value="1"/>
</dbReference>
<dbReference type="GeneID" id="39588515"/>
<evidence type="ECO:0000256" key="3">
    <source>
        <dbReference type="ARBA" id="ARBA00023163"/>
    </source>
</evidence>
<reference evidence="6 7" key="1">
    <citation type="submission" date="2018-11" db="EMBL/GenBank/DDBJ databases">
        <title>Genome sequence of Apiotrichum porosum DSM 27194.</title>
        <authorList>
            <person name="Aliyu H."/>
            <person name="Gorte O."/>
            <person name="Ochsenreither K."/>
        </authorList>
    </citation>
    <scope>NUCLEOTIDE SEQUENCE [LARGE SCALE GENOMIC DNA]</scope>
    <source>
        <strain evidence="6 7">DSM 27194</strain>
    </source>
</reference>
<dbReference type="PANTHER" id="PTHR13097:SF7">
    <property type="entry name" value="GENERAL TRANSCRIPTION FACTOR IIE SUBUNIT 1"/>
    <property type="match status" value="1"/>
</dbReference>
<dbReference type="GO" id="GO:0005673">
    <property type="term" value="C:transcription factor TFIIE complex"/>
    <property type="evidence" value="ECO:0007669"/>
    <property type="project" value="TreeGrafter"/>
</dbReference>
<keyword evidence="2" id="KW-0805">Transcription regulation</keyword>
<evidence type="ECO:0000259" key="5">
    <source>
        <dbReference type="PROSITE" id="PS51344"/>
    </source>
</evidence>
<evidence type="ECO:0000256" key="1">
    <source>
        <dbReference type="ARBA" id="ARBA00008947"/>
    </source>
</evidence>
<dbReference type="SUPFAM" id="SSF46785">
    <property type="entry name" value="Winged helix' DNA-binding domain"/>
    <property type="match status" value="1"/>
</dbReference>
<dbReference type="InterPro" id="IPR039997">
    <property type="entry name" value="TFE"/>
</dbReference>
<dbReference type="Proteomes" id="UP000279236">
    <property type="component" value="Unassembled WGS sequence"/>
</dbReference>
<feature type="domain" description="HTH TFE/IIEalpha-type" evidence="5">
    <location>
        <begin position="13"/>
        <end position="113"/>
    </location>
</feature>
<dbReference type="InterPro" id="IPR024550">
    <property type="entry name" value="TFIIEa/SarR/Rpc3_HTH_dom"/>
</dbReference>
<sequence>MAELTRDEVARRCQELVYKVAYSFYDSPYIILLRVLVIHNVITEKRLGEILNVGPNDVRKYLGMLHVHRLVKRYVNKEKGTGTAWQPRGGAAGPQANKTRDVIYWFLDYREFADVVKYRIAMMRRAIDDKIKNEVGKRGYLCPNCQRQYDPLEIAHTFDPSSNAFLCEVCSTELVEDDPALHGDDTGGQDRMQRFNVATAPIRDALKSIEGARLPTINIVAWIAQNVTTEAIPDAAAASADGRKFDVVMGAEDDTAAREKLAEEQRAQNALPVWYTHSTITGDTTALGNKDAADKAKLLAAGGRVAGAKEGQDEDDALAAHYANMDDDDEEELEEADMGDGGAAATPTPVQTAEDTPVPAVMVMVAGVAKALAEVTDADEGVMTEEEYEAYFEAISASQQ</sequence>
<dbReference type="InterPro" id="IPR017919">
    <property type="entry name" value="TFIIE/TFIIEa_HTH"/>
</dbReference>
<dbReference type="STRING" id="105984.A0A427Y3Y7"/>
<comment type="caution">
    <text evidence="6">The sequence shown here is derived from an EMBL/GenBank/DDBJ whole genome shotgun (WGS) entry which is preliminary data.</text>
</comment>
<comment type="similarity">
    <text evidence="1">Belongs to the TFIIE alpha subunit family.</text>
</comment>
<gene>
    <name evidence="6" type="ORF">EHS24_003972</name>
</gene>
<dbReference type="InterPro" id="IPR002853">
    <property type="entry name" value="TFIIE_asu"/>
</dbReference>
<dbReference type="OrthoDB" id="361102at2759"/>
<dbReference type="SMART" id="SM00531">
    <property type="entry name" value="TFIIE"/>
    <property type="match status" value="1"/>
</dbReference>
<protein>
    <recommendedName>
        <fullName evidence="5">HTH TFE/IIEalpha-type domain-containing protein</fullName>
    </recommendedName>
</protein>
<dbReference type="InterPro" id="IPR036390">
    <property type="entry name" value="WH_DNA-bd_sf"/>
</dbReference>
<accession>A0A427Y3Y7</accession>
<dbReference type="PROSITE" id="PS51344">
    <property type="entry name" value="HTH_TFE_IIE"/>
    <property type="match status" value="1"/>
</dbReference>
<proteinExistence type="inferred from homology"/>
<evidence type="ECO:0000256" key="4">
    <source>
        <dbReference type="SAM" id="MobiDB-lite"/>
    </source>
</evidence>
<dbReference type="Gene3D" id="3.30.40.10">
    <property type="entry name" value="Zinc/RING finger domain, C3HC4 (zinc finger)"/>
    <property type="match status" value="1"/>
</dbReference>
<evidence type="ECO:0000313" key="7">
    <source>
        <dbReference type="Proteomes" id="UP000279236"/>
    </source>
</evidence>
<dbReference type="EMBL" id="RSCE01000002">
    <property type="protein sequence ID" value="RSH85792.1"/>
    <property type="molecule type" value="Genomic_DNA"/>
</dbReference>
<dbReference type="RefSeq" id="XP_028478577.1">
    <property type="nucleotide sequence ID" value="XM_028619605.1"/>
</dbReference>
<feature type="region of interest" description="Disordered" evidence="4">
    <location>
        <begin position="328"/>
        <end position="352"/>
    </location>
</feature>
<dbReference type="GO" id="GO:0006367">
    <property type="term" value="P:transcription initiation at RNA polymerase II promoter"/>
    <property type="evidence" value="ECO:0007669"/>
    <property type="project" value="InterPro"/>
</dbReference>
<dbReference type="InterPro" id="IPR013083">
    <property type="entry name" value="Znf_RING/FYVE/PHD"/>
</dbReference>
<keyword evidence="7" id="KW-1185">Reference proteome</keyword>
<dbReference type="AlphaFoldDB" id="A0A427Y3Y7"/>
<dbReference type="PANTHER" id="PTHR13097">
    <property type="entry name" value="TRANSCRIPTION INITIATION FACTOR IIE, ALPHA SUBUNIT"/>
    <property type="match status" value="1"/>
</dbReference>
<evidence type="ECO:0000313" key="6">
    <source>
        <dbReference type="EMBL" id="RSH85792.1"/>
    </source>
</evidence>
<evidence type="ECO:0000256" key="2">
    <source>
        <dbReference type="ARBA" id="ARBA00023015"/>
    </source>
</evidence>
<dbReference type="Pfam" id="PF02002">
    <property type="entry name" value="TFIIE_alpha"/>
    <property type="match status" value="1"/>
</dbReference>
<name>A0A427Y3Y7_9TREE</name>
<feature type="compositionally biased region" description="Acidic residues" evidence="4">
    <location>
        <begin position="328"/>
        <end position="338"/>
    </location>
</feature>
<organism evidence="6 7">
    <name type="scientific">Apiotrichum porosum</name>
    <dbReference type="NCBI Taxonomy" id="105984"/>
    <lineage>
        <taxon>Eukaryota</taxon>
        <taxon>Fungi</taxon>
        <taxon>Dikarya</taxon>
        <taxon>Basidiomycota</taxon>
        <taxon>Agaricomycotina</taxon>
        <taxon>Tremellomycetes</taxon>
        <taxon>Trichosporonales</taxon>
        <taxon>Trichosporonaceae</taxon>
        <taxon>Apiotrichum</taxon>
    </lineage>
</organism>
<keyword evidence="3" id="KW-0804">Transcription</keyword>